<dbReference type="InterPro" id="IPR029044">
    <property type="entry name" value="Nucleotide-diphossugar_trans"/>
</dbReference>
<evidence type="ECO:0000259" key="5">
    <source>
        <dbReference type="Pfam" id="PF12804"/>
    </source>
</evidence>
<keyword evidence="3" id="KW-0547">Nucleotide-binding</keyword>
<proteinExistence type="predicted"/>
<dbReference type="PANTHER" id="PTHR40392">
    <property type="entry name" value="2-PHOSPHO-L-LACTATE GUANYLYLTRANSFERASE"/>
    <property type="match status" value="1"/>
</dbReference>
<dbReference type="Proteomes" id="UP001501645">
    <property type="component" value="Unassembled WGS sequence"/>
</dbReference>
<dbReference type="SUPFAM" id="SSF53448">
    <property type="entry name" value="Nucleotide-diphospho-sugar transferases"/>
    <property type="match status" value="1"/>
</dbReference>
<organism evidence="6 7">
    <name type="scientific">Microbacterium gilvum</name>
    <dbReference type="NCBI Taxonomy" id="1336204"/>
    <lineage>
        <taxon>Bacteria</taxon>
        <taxon>Bacillati</taxon>
        <taxon>Actinomycetota</taxon>
        <taxon>Actinomycetes</taxon>
        <taxon>Micrococcales</taxon>
        <taxon>Microbacteriaceae</taxon>
        <taxon>Microbacterium</taxon>
    </lineage>
</organism>
<gene>
    <name evidence="6" type="primary">cofC</name>
    <name evidence="6" type="ORF">GCM10023351_31000</name>
</gene>
<accession>A0ABP9AMR4</accession>
<comment type="caution">
    <text evidence="6">The sequence shown here is derived from an EMBL/GenBank/DDBJ whole genome shotgun (WGS) entry which is preliminary data.</text>
</comment>
<dbReference type="InterPro" id="IPR025877">
    <property type="entry name" value="MobA-like_NTP_Trfase"/>
</dbReference>
<keyword evidence="4" id="KW-0342">GTP-binding</keyword>
<keyword evidence="2 6" id="KW-0548">Nucleotidyltransferase</keyword>
<evidence type="ECO:0000256" key="4">
    <source>
        <dbReference type="ARBA" id="ARBA00023134"/>
    </source>
</evidence>
<dbReference type="NCBIfam" id="TIGR03552">
    <property type="entry name" value="F420_cofC"/>
    <property type="match status" value="1"/>
</dbReference>
<keyword evidence="1" id="KW-0808">Transferase</keyword>
<dbReference type="InterPro" id="IPR002835">
    <property type="entry name" value="CofC"/>
</dbReference>
<dbReference type="RefSeq" id="WP_345441202.1">
    <property type="nucleotide sequence ID" value="NZ_BAABKO010000006.1"/>
</dbReference>
<reference evidence="7" key="1">
    <citation type="journal article" date="2019" name="Int. J. Syst. Evol. Microbiol.">
        <title>The Global Catalogue of Microorganisms (GCM) 10K type strain sequencing project: providing services to taxonomists for standard genome sequencing and annotation.</title>
        <authorList>
            <consortium name="The Broad Institute Genomics Platform"/>
            <consortium name="The Broad Institute Genome Sequencing Center for Infectious Disease"/>
            <person name="Wu L."/>
            <person name="Ma J."/>
        </authorList>
    </citation>
    <scope>NUCLEOTIDE SEQUENCE [LARGE SCALE GENOMIC DNA]</scope>
    <source>
        <strain evidence="7">JCM 18537</strain>
    </source>
</reference>
<evidence type="ECO:0000256" key="1">
    <source>
        <dbReference type="ARBA" id="ARBA00022679"/>
    </source>
</evidence>
<dbReference type="Pfam" id="PF12804">
    <property type="entry name" value="NTP_transf_3"/>
    <property type="match status" value="1"/>
</dbReference>
<feature type="domain" description="MobA-like NTP transferase" evidence="5">
    <location>
        <begin position="33"/>
        <end position="130"/>
    </location>
</feature>
<protein>
    <submittedName>
        <fullName evidence="6">2-phospho-L-lactate guanylyltransferase</fullName>
    </submittedName>
</protein>
<evidence type="ECO:0000313" key="7">
    <source>
        <dbReference type="Proteomes" id="UP001501645"/>
    </source>
</evidence>
<dbReference type="Gene3D" id="3.90.550.10">
    <property type="entry name" value="Spore Coat Polysaccharide Biosynthesis Protein SpsA, Chain A"/>
    <property type="match status" value="1"/>
</dbReference>
<dbReference type="EMBL" id="BAABKO010000006">
    <property type="protein sequence ID" value="GAA4783406.1"/>
    <property type="molecule type" value="Genomic_DNA"/>
</dbReference>
<name>A0ABP9AMR4_9MICO</name>
<keyword evidence="7" id="KW-1185">Reference proteome</keyword>
<evidence type="ECO:0000256" key="3">
    <source>
        <dbReference type="ARBA" id="ARBA00022741"/>
    </source>
</evidence>
<evidence type="ECO:0000313" key="6">
    <source>
        <dbReference type="EMBL" id="GAA4783406.1"/>
    </source>
</evidence>
<dbReference type="GO" id="GO:0016779">
    <property type="term" value="F:nucleotidyltransferase activity"/>
    <property type="evidence" value="ECO:0007669"/>
    <property type="project" value="UniProtKB-KW"/>
</dbReference>
<sequence length="209" mass="20942">MTAAWHVVVPVKPAAVGKSRLGGSGRAALAEAIARDTVEAACRAARVCEVVVVTADGAWADDPASRVRVVRETAPAGLGPAIRAGLAAVAGDRPRAVLLGDLPALRPADLDAALGLAEAVPLGLVPDAEGTGSTLVTARTGAPLEPAFGPGSATRHRAAGFVELEIAATSTLRRDVDTLAQLDAAAALGLGPRTAALRPGRSSRPVRAP</sequence>
<evidence type="ECO:0000256" key="2">
    <source>
        <dbReference type="ARBA" id="ARBA00022695"/>
    </source>
</evidence>
<dbReference type="PANTHER" id="PTHR40392:SF1">
    <property type="entry name" value="2-PHOSPHO-L-LACTATE GUANYLYLTRANSFERASE"/>
    <property type="match status" value="1"/>
</dbReference>